<keyword evidence="1" id="KW-0812">Transmembrane</keyword>
<sequence length="73" mass="8171">MVKKFFIFLGIIIILGAVGIGYNVYRTQEKVAPSSSQEIDENFTESTPLPTIETPATDTLLEEGYQQAIFRTE</sequence>
<evidence type="ECO:0000256" key="1">
    <source>
        <dbReference type="SAM" id="Phobius"/>
    </source>
</evidence>
<evidence type="ECO:0000313" key="2">
    <source>
        <dbReference type="EMBL" id="GAG45200.1"/>
    </source>
</evidence>
<comment type="caution">
    <text evidence="2">The sequence shown here is derived from an EMBL/GenBank/DDBJ whole genome shotgun (WGS) entry which is preliminary data.</text>
</comment>
<name>X0XPR0_9ZZZZ</name>
<organism evidence="2">
    <name type="scientific">marine sediment metagenome</name>
    <dbReference type="NCBI Taxonomy" id="412755"/>
    <lineage>
        <taxon>unclassified sequences</taxon>
        <taxon>metagenomes</taxon>
        <taxon>ecological metagenomes</taxon>
    </lineage>
</organism>
<gene>
    <name evidence="2" type="ORF">S01H1_74852</name>
</gene>
<keyword evidence="1" id="KW-1133">Transmembrane helix</keyword>
<feature type="transmembrane region" description="Helical" evidence="1">
    <location>
        <begin position="6"/>
        <end position="25"/>
    </location>
</feature>
<reference evidence="2" key="1">
    <citation type="journal article" date="2014" name="Front. Microbiol.">
        <title>High frequency of phylogenetically diverse reductive dehalogenase-homologous genes in deep subseafloor sedimentary metagenomes.</title>
        <authorList>
            <person name="Kawai M."/>
            <person name="Futagami T."/>
            <person name="Toyoda A."/>
            <person name="Takaki Y."/>
            <person name="Nishi S."/>
            <person name="Hori S."/>
            <person name="Arai W."/>
            <person name="Tsubouchi T."/>
            <person name="Morono Y."/>
            <person name="Uchiyama I."/>
            <person name="Ito T."/>
            <person name="Fujiyama A."/>
            <person name="Inagaki F."/>
            <person name="Takami H."/>
        </authorList>
    </citation>
    <scope>NUCLEOTIDE SEQUENCE</scope>
    <source>
        <strain evidence="2">Expedition CK06-06</strain>
    </source>
</reference>
<accession>X0XPR0</accession>
<dbReference type="EMBL" id="BARS01050098">
    <property type="protein sequence ID" value="GAG45200.1"/>
    <property type="molecule type" value="Genomic_DNA"/>
</dbReference>
<protein>
    <submittedName>
        <fullName evidence="2">Uncharacterized protein</fullName>
    </submittedName>
</protein>
<dbReference type="AlphaFoldDB" id="X0XPR0"/>
<proteinExistence type="predicted"/>
<keyword evidence="1" id="KW-0472">Membrane</keyword>